<keyword evidence="1" id="KW-0540">Nuclease</keyword>
<evidence type="ECO:0000256" key="5">
    <source>
        <dbReference type="SAM" id="MobiDB-lite"/>
    </source>
</evidence>
<feature type="region of interest" description="Disordered" evidence="5">
    <location>
        <begin position="1"/>
        <end position="21"/>
    </location>
</feature>
<sequence length="132" mass="15269">MISSYSVNNSTKVKNKRQSPRKVLSCRSLKAIPTDTRQRLYNWICQHPYQSVSKQQTCTGFGLRSFDSSILFECLLVEEKTRKQSRSRVWFEQRAGRVTASSFHEAAKTESSSSLIKRVCYPRSSQFPLKRP</sequence>
<dbReference type="InterPro" id="IPR011604">
    <property type="entry name" value="PDDEXK-like_dom_sf"/>
</dbReference>
<dbReference type="EMBL" id="JAAKFY010000006">
    <property type="protein sequence ID" value="KAF3856790.1"/>
    <property type="molecule type" value="Genomic_DNA"/>
</dbReference>
<accession>A0A7J5Z5B9</accession>
<proteinExistence type="predicted"/>
<dbReference type="Pfam" id="PF01771">
    <property type="entry name" value="Viral_alk_exo"/>
    <property type="match status" value="1"/>
</dbReference>
<evidence type="ECO:0000256" key="1">
    <source>
        <dbReference type="ARBA" id="ARBA00022722"/>
    </source>
</evidence>
<feature type="non-terminal residue" evidence="6">
    <location>
        <position position="132"/>
    </location>
</feature>
<evidence type="ECO:0000256" key="2">
    <source>
        <dbReference type="ARBA" id="ARBA00022759"/>
    </source>
</evidence>
<dbReference type="Gene3D" id="3.90.320.10">
    <property type="match status" value="1"/>
</dbReference>
<keyword evidence="4" id="KW-0269">Exonuclease</keyword>
<evidence type="ECO:0000313" key="6">
    <source>
        <dbReference type="EMBL" id="KAF3856790.1"/>
    </source>
</evidence>
<dbReference type="GO" id="GO:0006281">
    <property type="term" value="P:DNA repair"/>
    <property type="evidence" value="ECO:0007669"/>
    <property type="project" value="UniProtKB-ARBA"/>
</dbReference>
<dbReference type="InterPro" id="IPR011335">
    <property type="entry name" value="Restrct_endonuc-II-like"/>
</dbReference>
<dbReference type="GO" id="GO:0004519">
    <property type="term" value="F:endonuclease activity"/>
    <property type="evidence" value="ECO:0007669"/>
    <property type="project" value="UniProtKB-KW"/>
</dbReference>
<reference evidence="6 7" key="1">
    <citation type="submission" date="2020-03" db="EMBL/GenBank/DDBJ databases">
        <title>Dissostichus mawsoni Genome sequencing and assembly.</title>
        <authorList>
            <person name="Park H."/>
        </authorList>
    </citation>
    <scope>NUCLEOTIDE SEQUENCE [LARGE SCALE GENOMIC DNA]</scope>
    <source>
        <strain evidence="6">DM0001</strain>
        <tissue evidence="6">Muscle</tissue>
    </source>
</reference>
<feature type="compositionally biased region" description="Polar residues" evidence="5">
    <location>
        <begin position="1"/>
        <end position="12"/>
    </location>
</feature>
<keyword evidence="7" id="KW-1185">Reference proteome</keyword>
<dbReference type="GO" id="GO:0004527">
    <property type="term" value="F:exonuclease activity"/>
    <property type="evidence" value="ECO:0007669"/>
    <property type="project" value="UniProtKB-KW"/>
</dbReference>
<keyword evidence="2" id="KW-0255">Endonuclease</keyword>
<dbReference type="AlphaFoldDB" id="A0A7J5Z5B9"/>
<dbReference type="InterPro" id="IPR034720">
    <property type="entry name" value="Viral_alk_exo"/>
</dbReference>
<evidence type="ECO:0000256" key="3">
    <source>
        <dbReference type="ARBA" id="ARBA00022801"/>
    </source>
</evidence>
<comment type="caution">
    <text evidence="6">The sequence shown here is derived from an EMBL/GenBank/DDBJ whole genome shotgun (WGS) entry which is preliminary data.</text>
</comment>
<gene>
    <name evidence="6" type="ORF">F7725_017513</name>
</gene>
<evidence type="ECO:0000256" key="4">
    <source>
        <dbReference type="ARBA" id="ARBA00022839"/>
    </source>
</evidence>
<dbReference type="OrthoDB" id="6155932at2759"/>
<organism evidence="6 7">
    <name type="scientific">Dissostichus mawsoni</name>
    <name type="common">Antarctic cod</name>
    <dbReference type="NCBI Taxonomy" id="36200"/>
    <lineage>
        <taxon>Eukaryota</taxon>
        <taxon>Metazoa</taxon>
        <taxon>Chordata</taxon>
        <taxon>Craniata</taxon>
        <taxon>Vertebrata</taxon>
        <taxon>Euteleostomi</taxon>
        <taxon>Actinopterygii</taxon>
        <taxon>Neopterygii</taxon>
        <taxon>Teleostei</taxon>
        <taxon>Neoteleostei</taxon>
        <taxon>Acanthomorphata</taxon>
        <taxon>Eupercaria</taxon>
        <taxon>Perciformes</taxon>
        <taxon>Notothenioidei</taxon>
        <taxon>Nototheniidae</taxon>
        <taxon>Dissostichus</taxon>
    </lineage>
</organism>
<keyword evidence="3" id="KW-0378">Hydrolase</keyword>
<evidence type="ECO:0000313" key="7">
    <source>
        <dbReference type="Proteomes" id="UP000518266"/>
    </source>
</evidence>
<name>A0A7J5Z5B9_DISMA</name>
<dbReference type="Proteomes" id="UP000518266">
    <property type="component" value="Unassembled WGS sequence"/>
</dbReference>
<protein>
    <submittedName>
        <fullName evidence="6">Uncharacterized protein</fullName>
    </submittedName>
</protein>
<dbReference type="SUPFAM" id="SSF52980">
    <property type="entry name" value="Restriction endonuclease-like"/>
    <property type="match status" value="1"/>
</dbReference>